<proteinExistence type="inferred from homology"/>
<dbReference type="EMBL" id="JARKIB010000130">
    <property type="protein sequence ID" value="KAJ7734827.1"/>
    <property type="molecule type" value="Genomic_DNA"/>
</dbReference>
<dbReference type="GO" id="GO:0020037">
    <property type="term" value="F:heme binding"/>
    <property type="evidence" value="ECO:0007669"/>
    <property type="project" value="InterPro"/>
</dbReference>
<dbReference type="SUPFAM" id="SSF48264">
    <property type="entry name" value="Cytochrome P450"/>
    <property type="match status" value="1"/>
</dbReference>
<dbReference type="InterPro" id="IPR002401">
    <property type="entry name" value="Cyt_P450_E_grp-I"/>
</dbReference>
<keyword evidence="4 9" id="KW-0349">Heme</keyword>
<protein>
    <submittedName>
        <fullName evidence="11">Cytochrome P450 monooxygenase</fullName>
    </submittedName>
</protein>
<gene>
    <name evidence="11" type="ORF">B0H16DRAFT_1327303</name>
</gene>
<dbReference type="GO" id="GO:0005506">
    <property type="term" value="F:iron ion binding"/>
    <property type="evidence" value="ECO:0007669"/>
    <property type="project" value="InterPro"/>
</dbReference>
<dbReference type="Pfam" id="PF00067">
    <property type="entry name" value="p450"/>
    <property type="match status" value="1"/>
</dbReference>
<evidence type="ECO:0000256" key="3">
    <source>
        <dbReference type="ARBA" id="ARBA00010617"/>
    </source>
</evidence>
<dbReference type="PRINTS" id="PR00463">
    <property type="entry name" value="EP450I"/>
</dbReference>
<dbReference type="PROSITE" id="PS00086">
    <property type="entry name" value="CYTOCHROME_P450"/>
    <property type="match status" value="1"/>
</dbReference>
<keyword evidence="6 10" id="KW-0560">Oxidoreductase</keyword>
<comment type="caution">
    <text evidence="11">The sequence shown here is derived from an EMBL/GenBank/DDBJ whole genome shotgun (WGS) entry which is preliminary data.</text>
</comment>
<evidence type="ECO:0000313" key="12">
    <source>
        <dbReference type="Proteomes" id="UP001215598"/>
    </source>
</evidence>
<feature type="binding site" description="axial binding residue" evidence="9">
    <location>
        <position position="456"/>
    </location>
    <ligand>
        <name>heme</name>
        <dbReference type="ChEBI" id="CHEBI:30413"/>
    </ligand>
    <ligandPart>
        <name>Fe</name>
        <dbReference type="ChEBI" id="CHEBI:18248"/>
    </ligandPart>
</feature>
<keyword evidence="7 9" id="KW-0408">Iron</keyword>
<keyword evidence="5 9" id="KW-0479">Metal-binding</keyword>
<dbReference type="InterPro" id="IPR036396">
    <property type="entry name" value="Cyt_P450_sf"/>
</dbReference>
<evidence type="ECO:0000256" key="2">
    <source>
        <dbReference type="ARBA" id="ARBA00005179"/>
    </source>
</evidence>
<reference evidence="11" key="1">
    <citation type="submission" date="2023-03" db="EMBL/GenBank/DDBJ databases">
        <title>Massive genome expansion in bonnet fungi (Mycena s.s.) driven by repeated elements and novel gene families across ecological guilds.</title>
        <authorList>
            <consortium name="Lawrence Berkeley National Laboratory"/>
            <person name="Harder C.B."/>
            <person name="Miyauchi S."/>
            <person name="Viragh M."/>
            <person name="Kuo A."/>
            <person name="Thoen E."/>
            <person name="Andreopoulos B."/>
            <person name="Lu D."/>
            <person name="Skrede I."/>
            <person name="Drula E."/>
            <person name="Henrissat B."/>
            <person name="Morin E."/>
            <person name="Kohler A."/>
            <person name="Barry K."/>
            <person name="LaButti K."/>
            <person name="Morin E."/>
            <person name="Salamov A."/>
            <person name="Lipzen A."/>
            <person name="Mereny Z."/>
            <person name="Hegedus B."/>
            <person name="Baldrian P."/>
            <person name="Stursova M."/>
            <person name="Weitz H."/>
            <person name="Taylor A."/>
            <person name="Grigoriev I.V."/>
            <person name="Nagy L.G."/>
            <person name="Martin F."/>
            <person name="Kauserud H."/>
        </authorList>
    </citation>
    <scope>NUCLEOTIDE SEQUENCE</scope>
    <source>
        <strain evidence="11">CBHHK182m</strain>
    </source>
</reference>
<dbReference type="InterPro" id="IPR050121">
    <property type="entry name" value="Cytochrome_P450_monoxygenase"/>
</dbReference>
<dbReference type="InterPro" id="IPR017972">
    <property type="entry name" value="Cyt_P450_CS"/>
</dbReference>
<sequence length="509" mass="57768">MLAALLLACCVYSIVSYLLDPHGLRKYPGPFFAKFTYGWLLWLGITRRRAEKIQEIHRKYGPIVRISPIQLSFSQPTAYSQIYSFNNKVTKSSFYDSFGSTGMGLKNVFTARSKTEHGQKRKLLHPLFTPQVSREFTTRTAVIMGGLLDEWETRYVAGDNDIWFDCVPWMSWMAFDEMADFIFGEPFGMIHSTSDSVSVPKNWRLAFAGRSSLEQCPPRALKLHDIVSQRETYNYFIGLLPPWLKGFGRLVLRTQARSARIFSAFVAYKVTERLAIESNSARPSDLIGRFLHKAGVQYDAFQPESLISELITILVAGSDTTKNSLIAAIYYIASSRTVQSRLQEELDDHVAGRTPTFSDIEDLPFLGACLNETLRLYSPVGLGLPRTVPESGIWISGEHFRAGTTVGVPIYTIHRDQSVWGADAEEFRPERWLQDDTVVAKFTEAFKPFSDGSTGCIGKHLALAQLRVMIAAVFRRFDVNLEDSTRPLHVEDWFVRRARECRIGIRPRK</sequence>
<dbReference type="GO" id="GO:0004497">
    <property type="term" value="F:monooxygenase activity"/>
    <property type="evidence" value="ECO:0007669"/>
    <property type="project" value="UniProtKB-KW"/>
</dbReference>
<dbReference type="PRINTS" id="PR00385">
    <property type="entry name" value="P450"/>
</dbReference>
<organism evidence="11 12">
    <name type="scientific">Mycena metata</name>
    <dbReference type="NCBI Taxonomy" id="1033252"/>
    <lineage>
        <taxon>Eukaryota</taxon>
        <taxon>Fungi</taxon>
        <taxon>Dikarya</taxon>
        <taxon>Basidiomycota</taxon>
        <taxon>Agaricomycotina</taxon>
        <taxon>Agaricomycetes</taxon>
        <taxon>Agaricomycetidae</taxon>
        <taxon>Agaricales</taxon>
        <taxon>Marasmiineae</taxon>
        <taxon>Mycenaceae</taxon>
        <taxon>Mycena</taxon>
    </lineage>
</organism>
<name>A0AAD7I4C3_9AGAR</name>
<dbReference type="GO" id="GO:0016705">
    <property type="term" value="F:oxidoreductase activity, acting on paired donors, with incorporation or reduction of molecular oxygen"/>
    <property type="evidence" value="ECO:0007669"/>
    <property type="project" value="InterPro"/>
</dbReference>
<keyword evidence="8 10" id="KW-0503">Monooxygenase</keyword>
<evidence type="ECO:0000256" key="9">
    <source>
        <dbReference type="PIRSR" id="PIRSR602401-1"/>
    </source>
</evidence>
<evidence type="ECO:0000256" key="4">
    <source>
        <dbReference type="ARBA" id="ARBA00022617"/>
    </source>
</evidence>
<dbReference type="Proteomes" id="UP001215598">
    <property type="component" value="Unassembled WGS sequence"/>
</dbReference>
<evidence type="ECO:0000256" key="6">
    <source>
        <dbReference type="ARBA" id="ARBA00023002"/>
    </source>
</evidence>
<evidence type="ECO:0000256" key="10">
    <source>
        <dbReference type="RuleBase" id="RU000461"/>
    </source>
</evidence>
<evidence type="ECO:0000256" key="5">
    <source>
        <dbReference type="ARBA" id="ARBA00022723"/>
    </source>
</evidence>
<keyword evidence="12" id="KW-1185">Reference proteome</keyword>
<dbReference type="PANTHER" id="PTHR24305">
    <property type="entry name" value="CYTOCHROME P450"/>
    <property type="match status" value="1"/>
</dbReference>
<evidence type="ECO:0000256" key="8">
    <source>
        <dbReference type="ARBA" id="ARBA00023033"/>
    </source>
</evidence>
<comment type="similarity">
    <text evidence="3 10">Belongs to the cytochrome P450 family.</text>
</comment>
<comment type="pathway">
    <text evidence="2">Secondary metabolite biosynthesis.</text>
</comment>
<dbReference type="PANTHER" id="PTHR24305:SF29">
    <property type="entry name" value="BENZOATE-PARA-HYDROXYLASE"/>
    <property type="match status" value="1"/>
</dbReference>
<comment type="cofactor">
    <cofactor evidence="1 9">
        <name>heme</name>
        <dbReference type="ChEBI" id="CHEBI:30413"/>
    </cofactor>
</comment>
<accession>A0AAD7I4C3</accession>
<dbReference type="AlphaFoldDB" id="A0AAD7I4C3"/>
<dbReference type="Gene3D" id="1.10.630.10">
    <property type="entry name" value="Cytochrome P450"/>
    <property type="match status" value="1"/>
</dbReference>
<evidence type="ECO:0000256" key="1">
    <source>
        <dbReference type="ARBA" id="ARBA00001971"/>
    </source>
</evidence>
<evidence type="ECO:0000256" key="7">
    <source>
        <dbReference type="ARBA" id="ARBA00023004"/>
    </source>
</evidence>
<evidence type="ECO:0000313" key="11">
    <source>
        <dbReference type="EMBL" id="KAJ7734827.1"/>
    </source>
</evidence>
<dbReference type="InterPro" id="IPR001128">
    <property type="entry name" value="Cyt_P450"/>
</dbReference>